<dbReference type="NCBIfam" id="TIGR00177">
    <property type="entry name" value="molyb_syn"/>
    <property type="match status" value="1"/>
</dbReference>
<comment type="function">
    <text evidence="1 7">Catalyzes the insertion of molybdate into adenylated molybdopterin with the concomitant release of AMP.</text>
</comment>
<dbReference type="GO" id="GO:0061599">
    <property type="term" value="F:molybdopterin molybdotransferase activity"/>
    <property type="evidence" value="ECO:0007669"/>
    <property type="project" value="UniProtKB-EC"/>
</dbReference>
<dbReference type="CDD" id="cd00887">
    <property type="entry name" value="MoeA"/>
    <property type="match status" value="1"/>
</dbReference>
<evidence type="ECO:0000256" key="2">
    <source>
        <dbReference type="ARBA" id="ARBA00005046"/>
    </source>
</evidence>
<dbReference type="Gene3D" id="3.40.980.10">
    <property type="entry name" value="MoaB/Mog-like domain"/>
    <property type="match status" value="1"/>
</dbReference>
<keyword evidence="4 7" id="KW-0500">Molybdenum</keyword>
<organism evidence="9 10">
    <name type="scientific">Brooklawnia cerclae</name>
    <dbReference type="NCBI Taxonomy" id="349934"/>
    <lineage>
        <taxon>Bacteria</taxon>
        <taxon>Bacillati</taxon>
        <taxon>Actinomycetota</taxon>
        <taxon>Actinomycetes</taxon>
        <taxon>Propionibacteriales</taxon>
        <taxon>Propionibacteriaceae</taxon>
        <taxon>Brooklawnia</taxon>
    </lineage>
</organism>
<dbReference type="InterPro" id="IPR036425">
    <property type="entry name" value="MoaB/Mog-like_dom_sf"/>
</dbReference>
<comment type="cofactor">
    <cofactor evidence="7">
        <name>Mg(2+)</name>
        <dbReference type="ChEBI" id="CHEBI:18420"/>
    </cofactor>
</comment>
<dbReference type="RefSeq" id="WP_167169827.1">
    <property type="nucleotide sequence ID" value="NZ_BAAAOO010000006.1"/>
</dbReference>
<dbReference type="NCBIfam" id="NF045515">
    <property type="entry name" value="Glp_gephyrin"/>
    <property type="match status" value="1"/>
</dbReference>
<dbReference type="InterPro" id="IPR036135">
    <property type="entry name" value="MoeA_linker/N_sf"/>
</dbReference>
<evidence type="ECO:0000256" key="5">
    <source>
        <dbReference type="ARBA" id="ARBA00023150"/>
    </source>
</evidence>
<dbReference type="Pfam" id="PF03454">
    <property type="entry name" value="MoeA_C"/>
    <property type="match status" value="1"/>
</dbReference>
<dbReference type="Gene3D" id="3.90.105.10">
    <property type="entry name" value="Molybdopterin biosynthesis moea protein, domain 2"/>
    <property type="match status" value="1"/>
</dbReference>
<reference evidence="9 10" key="1">
    <citation type="submission" date="2020-02" db="EMBL/GenBank/DDBJ databases">
        <title>Sequencing the genomes of 1000 actinobacteria strains.</title>
        <authorList>
            <person name="Klenk H.-P."/>
        </authorList>
    </citation>
    <scope>NUCLEOTIDE SEQUENCE [LARGE SCALE GENOMIC DNA]</scope>
    <source>
        <strain evidence="9 10">DSM 19609</strain>
    </source>
</reference>
<comment type="similarity">
    <text evidence="3 7">Belongs to the MoeA family.</text>
</comment>
<dbReference type="Proteomes" id="UP000749311">
    <property type="component" value="Unassembled WGS sequence"/>
</dbReference>
<evidence type="ECO:0000259" key="8">
    <source>
        <dbReference type="SMART" id="SM00852"/>
    </source>
</evidence>
<feature type="domain" description="MoaB/Mog" evidence="8">
    <location>
        <begin position="191"/>
        <end position="332"/>
    </location>
</feature>
<dbReference type="Gene3D" id="2.170.190.11">
    <property type="entry name" value="Molybdopterin biosynthesis moea protein, domain 3"/>
    <property type="match status" value="1"/>
</dbReference>
<comment type="catalytic activity">
    <reaction evidence="6">
        <text>adenylyl-molybdopterin + molybdate = Mo-molybdopterin + AMP + H(+)</text>
        <dbReference type="Rhea" id="RHEA:35047"/>
        <dbReference type="ChEBI" id="CHEBI:15378"/>
        <dbReference type="ChEBI" id="CHEBI:36264"/>
        <dbReference type="ChEBI" id="CHEBI:62727"/>
        <dbReference type="ChEBI" id="CHEBI:71302"/>
        <dbReference type="ChEBI" id="CHEBI:456215"/>
        <dbReference type="EC" id="2.10.1.1"/>
    </reaction>
</comment>
<keyword evidence="10" id="KW-1185">Reference proteome</keyword>
<dbReference type="EMBL" id="JAAMOZ010000002">
    <property type="protein sequence ID" value="NIH58104.1"/>
    <property type="molecule type" value="Genomic_DNA"/>
</dbReference>
<proteinExistence type="inferred from homology"/>
<dbReference type="InterPro" id="IPR036688">
    <property type="entry name" value="MoeA_C_domain_IV_sf"/>
</dbReference>
<evidence type="ECO:0000256" key="7">
    <source>
        <dbReference type="RuleBase" id="RU365090"/>
    </source>
</evidence>
<keyword evidence="7" id="KW-0460">Magnesium</keyword>
<dbReference type="PANTHER" id="PTHR10192:SF5">
    <property type="entry name" value="GEPHYRIN"/>
    <property type="match status" value="1"/>
</dbReference>
<keyword evidence="7" id="KW-0479">Metal-binding</keyword>
<dbReference type="SUPFAM" id="SSF63882">
    <property type="entry name" value="MoeA N-terminal region -like"/>
    <property type="match status" value="1"/>
</dbReference>
<dbReference type="InterPro" id="IPR005111">
    <property type="entry name" value="MoeA_C_domain_IV"/>
</dbReference>
<evidence type="ECO:0000256" key="3">
    <source>
        <dbReference type="ARBA" id="ARBA00010763"/>
    </source>
</evidence>
<comment type="pathway">
    <text evidence="2 7">Cofactor biosynthesis; molybdopterin biosynthesis.</text>
</comment>
<name>A0ABX0SID6_9ACTN</name>
<dbReference type="Gene3D" id="2.40.340.10">
    <property type="entry name" value="MoeA, C-terminal, domain IV"/>
    <property type="match status" value="1"/>
</dbReference>
<dbReference type="InterPro" id="IPR038987">
    <property type="entry name" value="MoeA-like"/>
</dbReference>
<dbReference type="SMART" id="SM00852">
    <property type="entry name" value="MoCF_biosynth"/>
    <property type="match status" value="1"/>
</dbReference>
<accession>A0ABX0SID6</accession>
<comment type="caution">
    <text evidence="9">The sequence shown here is derived from an EMBL/GenBank/DDBJ whole genome shotgun (WGS) entry which is preliminary data.</text>
</comment>
<evidence type="ECO:0000313" key="10">
    <source>
        <dbReference type="Proteomes" id="UP000749311"/>
    </source>
</evidence>
<dbReference type="InterPro" id="IPR005110">
    <property type="entry name" value="MoeA_linker/N"/>
</dbReference>
<dbReference type="InterPro" id="IPR001453">
    <property type="entry name" value="MoaB/Mog_dom"/>
</dbReference>
<evidence type="ECO:0000256" key="6">
    <source>
        <dbReference type="ARBA" id="ARBA00047317"/>
    </source>
</evidence>
<dbReference type="SUPFAM" id="SSF63867">
    <property type="entry name" value="MoeA C-terminal domain-like"/>
    <property type="match status" value="1"/>
</dbReference>
<evidence type="ECO:0000256" key="1">
    <source>
        <dbReference type="ARBA" id="ARBA00002901"/>
    </source>
</evidence>
<dbReference type="Pfam" id="PF00994">
    <property type="entry name" value="MoCF_biosynth"/>
    <property type="match status" value="1"/>
</dbReference>
<evidence type="ECO:0000313" key="9">
    <source>
        <dbReference type="EMBL" id="NIH58104.1"/>
    </source>
</evidence>
<sequence>MSGRDGRVSVEDYRKRLLDGLMPLPPVQLPLARCLGLVTAEAVTARVAVPPFTNSAMDGFAVRHADVATADPASPIALGVVGDLAAGSRDDPRVGDGQAVRIMTGAPLPAGADAVVPVELTDQPLGRAGLPEIVRITGSVARAANIRLAGEDVAMGAPILPAGVRVDATAIAAAASAGHGTLLVHPAPRVAVIATGAELVEPGQPLDTGQIPDSNGPMLAGLVAEFGAVPMSLARCPDDPAALDAAVTAALDLADVVITSGGVSVGVRDVVKNSAVADALEFARVSMRPGKPQGHGRLTASDGRVVSLLALPGNPVSVFVSWFVFVVPVLAALAGLDPASVPSTGLAPVGTGWRSPRGFVQFMPVMRLPDGTVAPSHRLGAGSHLIASLHRAGALAVVPADVTEVTSGGVVDLIETRRGS</sequence>
<evidence type="ECO:0000256" key="4">
    <source>
        <dbReference type="ARBA" id="ARBA00022505"/>
    </source>
</evidence>
<protein>
    <recommendedName>
        <fullName evidence="7">Molybdopterin molybdenumtransferase</fullName>
        <ecNumber evidence="7">2.10.1.1</ecNumber>
    </recommendedName>
</protein>
<keyword evidence="5 7" id="KW-0501">Molybdenum cofactor biosynthesis</keyword>
<dbReference type="Pfam" id="PF03453">
    <property type="entry name" value="MoeA_N"/>
    <property type="match status" value="1"/>
</dbReference>
<dbReference type="SUPFAM" id="SSF53218">
    <property type="entry name" value="Molybdenum cofactor biosynthesis proteins"/>
    <property type="match status" value="1"/>
</dbReference>
<keyword evidence="7 9" id="KW-0808">Transferase</keyword>
<dbReference type="EC" id="2.10.1.1" evidence="7"/>
<gene>
    <name evidence="9" type="ORF">FB473_002796</name>
</gene>
<dbReference type="PANTHER" id="PTHR10192">
    <property type="entry name" value="MOLYBDOPTERIN BIOSYNTHESIS PROTEIN"/>
    <property type="match status" value="1"/>
</dbReference>